<comment type="caution">
    <text evidence="1">The sequence shown here is derived from an EMBL/GenBank/DDBJ whole genome shotgun (WGS) entry which is preliminary data.</text>
</comment>
<sequence>MSNIFAVVENSCQCIPTNWLIKRNKFCLYPRVPAFKVNDLVKKLVKPRFDGSWQELEVRVLVYTDTYDKARRKTAAAQLTSTIETEDEFRTNLKRKGRTINYQRSSDEQISVADILPTPEGPLNSARIGEQDVQSDIPHLEFTATPSAPHFILAPGSGLEGSPGSHGERNVESSDLENQQFLIPEAHSSIQIVDAEVQVSDFPKTVLRIISILRASSRNSGFSTDNLAIPISLPITTEEEFLALGPKSTDVLKLIGGQTKEDVIRKLLQFAPIIGPALNSQLNFTGKFKKKKLQGTNLFEILKDTIRCTRVAAEATDSEIKSVVQRWLNRYKDRDGGRRHRQNETERRRVQKRYEGYLNQIRPNPNQDLPSYDDHFYMHNATELIII</sequence>
<name>A0ABP1QWB3_9HEXA</name>
<proteinExistence type="predicted"/>
<keyword evidence="2" id="KW-1185">Reference proteome</keyword>
<evidence type="ECO:0000313" key="1">
    <source>
        <dbReference type="EMBL" id="CAL8112950.1"/>
    </source>
</evidence>
<evidence type="ECO:0008006" key="3">
    <source>
        <dbReference type="Google" id="ProtNLM"/>
    </source>
</evidence>
<gene>
    <name evidence="1" type="ORF">ODALV1_LOCUS15851</name>
</gene>
<dbReference type="PANTHER" id="PTHR34153:SF2">
    <property type="entry name" value="SI:CH211-262H13.3-RELATED"/>
    <property type="match status" value="1"/>
</dbReference>
<dbReference type="EMBL" id="CAXLJM020000049">
    <property type="protein sequence ID" value="CAL8112950.1"/>
    <property type="molecule type" value="Genomic_DNA"/>
</dbReference>
<dbReference type="Proteomes" id="UP001642540">
    <property type="component" value="Unassembled WGS sequence"/>
</dbReference>
<dbReference type="PANTHER" id="PTHR34153">
    <property type="entry name" value="SI:CH211-262H13.3-RELATED-RELATED"/>
    <property type="match status" value="1"/>
</dbReference>
<accession>A0ABP1QWB3</accession>
<protein>
    <recommendedName>
        <fullName evidence="3">DUF4806 domain-containing protein</fullName>
    </recommendedName>
</protein>
<evidence type="ECO:0000313" key="2">
    <source>
        <dbReference type="Proteomes" id="UP001642540"/>
    </source>
</evidence>
<reference evidence="1 2" key="1">
    <citation type="submission" date="2024-08" db="EMBL/GenBank/DDBJ databases">
        <authorList>
            <person name="Cucini C."/>
            <person name="Frati F."/>
        </authorList>
    </citation>
    <scope>NUCLEOTIDE SEQUENCE [LARGE SCALE GENOMIC DNA]</scope>
</reference>
<organism evidence="1 2">
    <name type="scientific">Orchesella dallaii</name>
    <dbReference type="NCBI Taxonomy" id="48710"/>
    <lineage>
        <taxon>Eukaryota</taxon>
        <taxon>Metazoa</taxon>
        <taxon>Ecdysozoa</taxon>
        <taxon>Arthropoda</taxon>
        <taxon>Hexapoda</taxon>
        <taxon>Collembola</taxon>
        <taxon>Entomobryomorpha</taxon>
        <taxon>Entomobryoidea</taxon>
        <taxon>Orchesellidae</taxon>
        <taxon>Orchesellinae</taxon>
        <taxon>Orchesella</taxon>
    </lineage>
</organism>